<feature type="domain" description="HTH luxR-type" evidence="4">
    <location>
        <begin position="225"/>
        <end position="290"/>
    </location>
</feature>
<dbReference type="InterPro" id="IPR036693">
    <property type="entry name" value="TF_LuxR_autoind-bd_dom_sf"/>
</dbReference>
<gene>
    <name evidence="5" type="ORF">BRAD3257_7160</name>
</gene>
<dbReference type="EMBL" id="LS398110">
    <property type="protein sequence ID" value="SPP97963.1"/>
    <property type="molecule type" value="Genomic_DNA"/>
</dbReference>
<keyword evidence="1" id="KW-0805">Transcription regulation</keyword>
<name>A0A2U3Q987_9BRAD</name>
<sequence length="292" mass="32757">MAPGTGRARAQTARITNRRVQIMDWNLASPETSAIEPHDGELGGRTQAPIMDLFSFSECANQTHSLRALFELLVGCATKEGFSEVAYGALNFVEPLRLAEYPPPTVAVKWPPDWCDRYFKRKYHTIDPVVRRTPMHSRPFLWDQLADHYQLQPDERRVLEEAREAGLKHGMSVPLFGPLGRISVVSFASAFDDADPQNRIGHLNALACLFHAAYSEIARPCNDSSCERKVALSKREISCMRWVAEGKSSWEIGKILEISENTVNFHVKNAMRKLGATSRIQAVAIAIRLNVL</sequence>
<protein>
    <submittedName>
        <fullName evidence="5">Transcriptional regulator</fullName>
    </submittedName>
</protein>
<proteinExistence type="predicted"/>
<dbReference type="Gene3D" id="1.10.10.10">
    <property type="entry name" value="Winged helix-like DNA-binding domain superfamily/Winged helix DNA-binding domain"/>
    <property type="match status" value="1"/>
</dbReference>
<organism evidence="5 6">
    <name type="scientific">Bradyrhizobium vignae</name>
    <dbReference type="NCBI Taxonomy" id="1549949"/>
    <lineage>
        <taxon>Bacteria</taxon>
        <taxon>Pseudomonadati</taxon>
        <taxon>Pseudomonadota</taxon>
        <taxon>Alphaproteobacteria</taxon>
        <taxon>Hyphomicrobiales</taxon>
        <taxon>Nitrobacteraceae</taxon>
        <taxon>Bradyrhizobium</taxon>
    </lineage>
</organism>
<evidence type="ECO:0000256" key="2">
    <source>
        <dbReference type="ARBA" id="ARBA00023125"/>
    </source>
</evidence>
<dbReference type="InterPro" id="IPR036388">
    <property type="entry name" value="WH-like_DNA-bd_sf"/>
</dbReference>
<dbReference type="Pfam" id="PF00196">
    <property type="entry name" value="GerE"/>
    <property type="match status" value="1"/>
</dbReference>
<dbReference type="PANTHER" id="PTHR44688">
    <property type="entry name" value="DNA-BINDING TRANSCRIPTIONAL ACTIVATOR DEVR_DOSR"/>
    <property type="match status" value="1"/>
</dbReference>
<evidence type="ECO:0000259" key="4">
    <source>
        <dbReference type="PROSITE" id="PS50043"/>
    </source>
</evidence>
<reference evidence="5 6" key="1">
    <citation type="submission" date="2018-03" db="EMBL/GenBank/DDBJ databases">
        <authorList>
            <person name="Gully D."/>
        </authorList>
    </citation>
    <scope>NUCLEOTIDE SEQUENCE [LARGE SCALE GENOMIC DNA]</scope>
    <source>
        <strain evidence="5">ORS3257</strain>
    </source>
</reference>
<dbReference type="PANTHER" id="PTHR44688:SF16">
    <property type="entry name" value="DNA-BINDING TRANSCRIPTIONAL ACTIVATOR DEVR_DOSR"/>
    <property type="match status" value="1"/>
</dbReference>
<dbReference type="InterPro" id="IPR016032">
    <property type="entry name" value="Sig_transdc_resp-reg_C-effctor"/>
</dbReference>
<dbReference type="PROSITE" id="PS00622">
    <property type="entry name" value="HTH_LUXR_1"/>
    <property type="match status" value="1"/>
</dbReference>
<evidence type="ECO:0000313" key="6">
    <source>
        <dbReference type="Proteomes" id="UP000246085"/>
    </source>
</evidence>
<dbReference type="InterPro" id="IPR000792">
    <property type="entry name" value="Tscrpt_reg_LuxR_C"/>
</dbReference>
<dbReference type="Pfam" id="PF03472">
    <property type="entry name" value="Autoind_bind"/>
    <property type="match status" value="1"/>
</dbReference>
<dbReference type="PRINTS" id="PR00038">
    <property type="entry name" value="HTHLUXR"/>
</dbReference>
<evidence type="ECO:0000256" key="1">
    <source>
        <dbReference type="ARBA" id="ARBA00023015"/>
    </source>
</evidence>
<dbReference type="PROSITE" id="PS50043">
    <property type="entry name" value="HTH_LUXR_2"/>
    <property type="match status" value="1"/>
</dbReference>
<dbReference type="KEGG" id="bvz:BRAD3257_7160"/>
<dbReference type="AlphaFoldDB" id="A0A2U3Q987"/>
<dbReference type="SUPFAM" id="SSF75516">
    <property type="entry name" value="Pheromone-binding domain of LuxR-like quorum-sensing transcription factors"/>
    <property type="match status" value="1"/>
</dbReference>
<evidence type="ECO:0000313" key="5">
    <source>
        <dbReference type="EMBL" id="SPP97963.1"/>
    </source>
</evidence>
<dbReference type="SMART" id="SM00421">
    <property type="entry name" value="HTH_LUXR"/>
    <property type="match status" value="1"/>
</dbReference>
<dbReference type="Gene3D" id="3.30.450.80">
    <property type="entry name" value="Transcription factor LuxR-like, autoinducer-binding domain"/>
    <property type="match status" value="1"/>
</dbReference>
<keyword evidence="2" id="KW-0238">DNA-binding</keyword>
<evidence type="ECO:0000256" key="3">
    <source>
        <dbReference type="ARBA" id="ARBA00023163"/>
    </source>
</evidence>
<dbReference type="CDD" id="cd06170">
    <property type="entry name" value="LuxR_C_like"/>
    <property type="match status" value="1"/>
</dbReference>
<dbReference type="InterPro" id="IPR005143">
    <property type="entry name" value="TF_LuxR_autoind-bd_dom"/>
</dbReference>
<dbReference type="Proteomes" id="UP000246085">
    <property type="component" value="Chromosome BRAD3257"/>
</dbReference>
<accession>A0A2U3Q987</accession>
<keyword evidence="3" id="KW-0804">Transcription</keyword>
<dbReference type="GO" id="GO:0003677">
    <property type="term" value="F:DNA binding"/>
    <property type="evidence" value="ECO:0007669"/>
    <property type="project" value="UniProtKB-KW"/>
</dbReference>
<dbReference type="SUPFAM" id="SSF46894">
    <property type="entry name" value="C-terminal effector domain of the bipartite response regulators"/>
    <property type="match status" value="1"/>
</dbReference>
<dbReference type="GO" id="GO:0006355">
    <property type="term" value="P:regulation of DNA-templated transcription"/>
    <property type="evidence" value="ECO:0007669"/>
    <property type="project" value="InterPro"/>
</dbReference>